<feature type="domain" description="HTH myb-type" evidence="5">
    <location>
        <begin position="539"/>
        <end position="598"/>
    </location>
</feature>
<reference evidence="6 7" key="1">
    <citation type="submission" date="2024-01" db="EMBL/GenBank/DDBJ databases">
        <title>The genomes of 5 underutilized Papilionoideae crops provide insights into root nodulation and disease resistance.</title>
        <authorList>
            <person name="Yuan L."/>
        </authorList>
    </citation>
    <scope>NUCLEOTIDE SEQUENCE [LARGE SCALE GENOMIC DNA]</scope>
    <source>
        <strain evidence="6">LY-2023</strain>
        <tissue evidence="6">Leaf</tissue>
    </source>
</reference>
<dbReference type="PANTHER" id="PTHR47122">
    <property type="entry name" value="MYB-LIKE DNA-BINDING DOMAIN CONTAINING PROTEIN, EXPRESSED"/>
    <property type="match status" value="1"/>
</dbReference>
<feature type="region of interest" description="Disordered" evidence="3">
    <location>
        <begin position="178"/>
        <end position="206"/>
    </location>
</feature>
<dbReference type="Proteomes" id="UP001359559">
    <property type="component" value="Unassembled WGS sequence"/>
</dbReference>
<feature type="compositionally biased region" description="Low complexity" evidence="3">
    <location>
        <begin position="195"/>
        <end position="206"/>
    </location>
</feature>
<proteinExistence type="predicted"/>
<dbReference type="InterPro" id="IPR009057">
    <property type="entry name" value="Homeodomain-like_sf"/>
</dbReference>
<name>A0AAN9JAD2_CLITE</name>
<dbReference type="PANTHER" id="PTHR47122:SF4">
    <property type="entry name" value="TRF-LIKE 3"/>
    <property type="match status" value="1"/>
</dbReference>
<dbReference type="InterPro" id="IPR017930">
    <property type="entry name" value="Myb_dom"/>
</dbReference>
<organism evidence="6 7">
    <name type="scientific">Clitoria ternatea</name>
    <name type="common">Butterfly pea</name>
    <dbReference type="NCBI Taxonomy" id="43366"/>
    <lineage>
        <taxon>Eukaryota</taxon>
        <taxon>Viridiplantae</taxon>
        <taxon>Streptophyta</taxon>
        <taxon>Embryophyta</taxon>
        <taxon>Tracheophyta</taxon>
        <taxon>Spermatophyta</taxon>
        <taxon>Magnoliopsida</taxon>
        <taxon>eudicotyledons</taxon>
        <taxon>Gunneridae</taxon>
        <taxon>Pentapetalae</taxon>
        <taxon>rosids</taxon>
        <taxon>fabids</taxon>
        <taxon>Fabales</taxon>
        <taxon>Fabaceae</taxon>
        <taxon>Papilionoideae</taxon>
        <taxon>50 kb inversion clade</taxon>
        <taxon>NPAAA clade</taxon>
        <taxon>indigoferoid/millettioid clade</taxon>
        <taxon>Phaseoleae</taxon>
        <taxon>Clitoria</taxon>
    </lineage>
</organism>
<dbReference type="EMBL" id="JAYKXN010000004">
    <property type="protein sequence ID" value="KAK7294421.1"/>
    <property type="molecule type" value="Genomic_DNA"/>
</dbReference>
<evidence type="ECO:0000256" key="2">
    <source>
        <dbReference type="ARBA" id="ARBA00023242"/>
    </source>
</evidence>
<keyword evidence="7" id="KW-1185">Reference proteome</keyword>
<evidence type="ECO:0000259" key="4">
    <source>
        <dbReference type="PROSITE" id="PS50090"/>
    </source>
</evidence>
<protein>
    <submittedName>
        <fullName evidence="6">Uncharacterized protein</fullName>
    </submittedName>
</protein>
<evidence type="ECO:0000256" key="3">
    <source>
        <dbReference type="SAM" id="MobiDB-lite"/>
    </source>
</evidence>
<dbReference type="AlphaFoldDB" id="A0AAN9JAD2"/>
<dbReference type="Gene3D" id="1.10.246.220">
    <property type="match status" value="1"/>
</dbReference>
<dbReference type="SUPFAM" id="SSF46689">
    <property type="entry name" value="Homeodomain-like"/>
    <property type="match status" value="1"/>
</dbReference>
<dbReference type="SMART" id="SM00717">
    <property type="entry name" value="SANT"/>
    <property type="match status" value="1"/>
</dbReference>
<dbReference type="InterPro" id="IPR001005">
    <property type="entry name" value="SANT/Myb"/>
</dbReference>
<evidence type="ECO:0000256" key="1">
    <source>
        <dbReference type="ARBA" id="ARBA00004123"/>
    </source>
</evidence>
<dbReference type="CDD" id="cd11660">
    <property type="entry name" value="SANT_TRF"/>
    <property type="match status" value="1"/>
</dbReference>
<dbReference type="PROSITE" id="PS50090">
    <property type="entry name" value="MYB_LIKE"/>
    <property type="match status" value="1"/>
</dbReference>
<accession>A0AAN9JAD2</accession>
<feature type="compositionally biased region" description="Polar residues" evidence="3">
    <location>
        <begin position="178"/>
        <end position="193"/>
    </location>
</feature>
<dbReference type="GO" id="GO:0005634">
    <property type="term" value="C:nucleus"/>
    <property type="evidence" value="ECO:0007669"/>
    <property type="project" value="UniProtKB-SubCell"/>
</dbReference>
<evidence type="ECO:0000259" key="5">
    <source>
        <dbReference type="PROSITE" id="PS51294"/>
    </source>
</evidence>
<evidence type="ECO:0000313" key="6">
    <source>
        <dbReference type="EMBL" id="KAK7294421.1"/>
    </source>
</evidence>
<feature type="compositionally biased region" description="Polar residues" evidence="3">
    <location>
        <begin position="21"/>
        <end position="30"/>
    </location>
</feature>
<keyword evidence="2" id="KW-0539">Nucleus</keyword>
<comment type="caution">
    <text evidence="6">The sequence shown here is derived from an EMBL/GenBank/DDBJ whole genome shotgun (WGS) entry which is preliminary data.</text>
</comment>
<sequence>METVVGIEDNDDGKLEDSGVDRSSSALSSPKQISNPVVYKLVRVEGDGRLVPATDDEVMEVEDFLECENSGMHVVADTGQSLECISIERSSSGKLRLECSEGTTEADLGKLNAKFQYIEQMLQKVKQEEKLRLSCRSPVHSDVNIDSQCSADKFSVMDGKVQSETPYQEIPSIVSSLNYTHSNQSGSTDQCSKPSEGGIESGSSASAVHSNLKPDFSMSDGEICLDKLSIRELHELFKVTFGRETTVKDKQWLKRRISMSLTNSCDVSATTFIVKDNKIVKKIEEDSSASANMNAASLISSETMAEEEDVNFRDSSAVEGCAMEDSQVVSETRLRNGNTEHQLEGENHQTEQGAAKRIRKPTKRYIEELSENESREHNPRLLLSNKSMGLGHLSPTSYVRPARNAFSEARTFITRLDSLGGSGVQIPCVSRVRRCLPRKNIASLMKFHPTGMSETAKLGNKLLGDRGSDAGSAIPDKVLKLRSPLKFHQPPASEPAKEKQCPVTCTTELRQELRPKKTDPYNHISDNDIVTVPTAKGGMRRKHHRAWTLIEVLKLVDGVERCGAGRWSEIKRLSFSSYSYRTSVDLKDKWRNLLKASFAHTPADDGINSRKHGTVPIPEHILVRVRKLAEMNSQVPANFNSSKIAGGVHGDRLGYL</sequence>
<dbReference type="Pfam" id="PF00249">
    <property type="entry name" value="Myb_DNA-binding"/>
    <property type="match status" value="1"/>
</dbReference>
<dbReference type="PROSITE" id="PS51294">
    <property type="entry name" value="HTH_MYB"/>
    <property type="match status" value="1"/>
</dbReference>
<feature type="domain" description="Myb-like" evidence="4">
    <location>
        <begin position="547"/>
        <end position="594"/>
    </location>
</feature>
<comment type="subcellular location">
    <subcellularLocation>
        <location evidence="1">Nucleus</location>
    </subcellularLocation>
</comment>
<gene>
    <name evidence="6" type="ORF">RJT34_17310</name>
</gene>
<feature type="region of interest" description="Disordered" evidence="3">
    <location>
        <begin position="1"/>
        <end position="30"/>
    </location>
</feature>
<evidence type="ECO:0000313" key="7">
    <source>
        <dbReference type="Proteomes" id="UP001359559"/>
    </source>
</evidence>